<dbReference type="KEGG" id="spal:FM071_02965"/>
<evidence type="ECO:0000313" key="2">
    <source>
        <dbReference type="EMBL" id="QOP45295.1"/>
    </source>
</evidence>
<organism evidence="2 3">
    <name type="scientific">Sulfurimonas paralvinellae</name>
    <dbReference type="NCBI Taxonomy" id="317658"/>
    <lineage>
        <taxon>Bacteria</taxon>
        <taxon>Pseudomonadati</taxon>
        <taxon>Campylobacterota</taxon>
        <taxon>Epsilonproteobacteria</taxon>
        <taxon>Campylobacterales</taxon>
        <taxon>Sulfurimonadaceae</taxon>
        <taxon>Sulfurimonas</taxon>
    </lineage>
</organism>
<dbReference type="EMBL" id="CP041406">
    <property type="protein sequence ID" value="QOP45295.1"/>
    <property type="molecule type" value="Genomic_DNA"/>
</dbReference>
<protein>
    <recommendedName>
        <fullName evidence="4">Alginate export domain-containing protein</fullName>
    </recommendedName>
</protein>
<dbReference type="RefSeq" id="WP_193111542.1">
    <property type="nucleotide sequence ID" value="NZ_CP041406.1"/>
</dbReference>
<keyword evidence="1" id="KW-0732">Signal</keyword>
<dbReference type="InterPro" id="IPR023614">
    <property type="entry name" value="Porin_dom_sf"/>
</dbReference>
<name>A0A7M1B6M3_9BACT</name>
<accession>A0A7M1B6M3</accession>
<dbReference type="AlphaFoldDB" id="A0A7M1B6M3"/>
<feature type="signal peptide" evidence="1">
    <location>
        <begin position="1"/>
        <end position="23"/>
    </location>
</feature>
<reference evidence="2 3" key="1">
    <citation type="submission" date="2019-07" db="EMBL/GenBank/DDBJ databases">
        <title>Sulfurimonas paralvinellae sp. nov., a novel mesophilic, hydrogen- and sulfur-oxidizing chemolithoautotroph within the Epsilonproteo- bacteria isolated from a deep-sea hydrothermal vent polychaete nest, reclassification of Thiomicrospira denitrificans as Sulfurimonas denitrificans comb. nov. and emended description of the genus Sulfurimonas.</title>
        <authorList>
            <person name="Wang S."/>
            <person name="Jiang L."/>
            <person name="Shao Z."/>
        </authorList>
    </citation>
    <scope>NUCLEOTIDE SEQUENCE [LARGE SCALE GENOMIC DNA]</scope>
    <source>
        <strain evidence="2 3">GO25</strain>
    </source>
</reference>
<feature type="chain" id="PRO_5033006319" description="Alginate export domain-containing protein" evidence="1">
    <location>
        <begin position="24"/>
        <end position="445"/>
    </location>
</feature>
<gene>
    <name evidence="2" type="ORF">FM071_02965</name>
</gene>
<evidence type="ECO:0000256" key="1">
    <source>
        <dbReference type="SAM" id="SignalP"/>
    </source>
</evidence>
<dbReference type="Proteomes" id="UP000593580">
    <property type="component" value="Chromosome"/>
</dbReference>
<dbReference type="Gene3D" id="2.40.160.10">
    <property type="entry name" value="Porin"/>
    <property type="match status" value="1"/>
</dbReference>
<evidence type="ECO:0000313" key="3">
    <source>
        <dbReference type="Proteomes" id="UP000593580"/>
    </source>
</evidence>
<keyword evidence="3" id="KW-1185">Reference proteome</keyword>
<proteinExistence type="predicted"/>
<evidence type="ECO:0008006" key="4">
    <source>
        <dbReference type="Google" id="ProtNLM"/>
    </source>
</evidence>
<sequence>MKKITMSAVALTAIMGSFSSVSAADGINILDNLVLEGQIRPRWENVNVDNSPGQHVKDANAYTARTKLKVTGDLLDVDGLSASVGIISVNDFGSNTYNSTSNGQTEYATVADPEKAMISNAEINYKVADTVLHAGRGQVNLDNQRFIGTVGWRQLERSYDSVFIANNSIKNLSVLAAWVYGVQGVKSLANNDGLYGENTYDTNTVLLHAAYSVMPALKVTAYDYMIANTHDTYGIAATGNVKMDAVKLNYRAEYAQQADPSMEIHKNGTQGVKVDASYYNLDLGANISGILVGANYEFLSGTSMNDTSGKDKTFTTPLATGHKFNGWADKFLSTPDGGLIDANVRLGYKAKGFGKLLAVYHDFTADKKMNAVSGSGTTDDLGSEIDVVYVNKIPGVNGLTGLLKYANYSKGKAVQGTFGNGDYVNAWTKDTQKFWAQLDYKFSTK</sequence>